<dbReference type="SUPFAM" id="SSF55008">
    <property type="entry name" value="HMA, heavy metal-associated domain"/>
    <property type="match status" value="1"/>
</dbReference>
<dbReference type="PROSITE" id="PS00154">
    <property type="entry name" value="ATPASE_E1_E2"/>
    <property type="match status" value="1"/>
</dbReference>
<dbReference type="SFLD" id="SFLDS00003">
    <property type="entry name" value="Haloacid_Dehalogenase"/>
    <property type="match status" value="1"/>
</dbReference>
<dbReference type="SUPFAM" id="SSF56784">
    <property type="entry name" value="HAD-like"/>
    <property type="match status" value="1"/>
</dbReference>
<feature type="transmembrane region" description="Helical" evidence="10">
    <location>
        <begin position="169"/>
        <end position="187"/>
    </location>
</feature>
<dbReference type="Pfam" id="PF00702">
    <property type="entry name" value="Hydrolase"/>
    <property type="match status" value="1"/>
</dbReference>
<proteinExistence type="inferred from homology"/>
<evidence type="ECO:0000256" key="6">
    <source>
        <dbReference type="ARBA" id="ARBA00022840"/>
    </source>
</evidence>
<dbReference type="NCBIfam" id="TIGR01494">
    <property type="entry name" value="ATPase_P-type"/>
    <property type="match status" value="1"/>
</dbReference>
<feature type="domain" description="HMA" evidence="11">
    <location>
        <begin position="5"/>
        <end position="67"/>
    </location>
</feature>
<dbReference type="NCBIfam" id="TIGR01525">
    <property type="entry name" value="ATPase-IB_hvy"/>
    <property type="match status" value="1"/>
</dbReference>
<keyword evidence="13" id="KW-1185">Reference proteome</keyword>
<evidence type="ECO:0000256" key="2">
    <source>
        <dbReference type="ARBA" id="ARBA00006024"/>
    </source>
</evidence>
<dbReference type="PANTHER" id="PTHR43520">
    <property type="entry name" value="ATP7, ISOFORM B"/>
    <property type="match status" value="1"/>
</dbReference>
<keyword evidence="7" id="KW-1278">Translocase</keyword>
<dbReference type="InterPro" id="IPR059000">
    <property type="entry name" value="ATPase_P-type_domA"/>
</dbReference>
<dbReference type="Proteomes" id="UP001500121">
    <property type="component" value="Unassembled WGS sequence"/>
</dbReference>
<protein>
    <submittedName>
        <fullName evidence="12">Heavy metal translocating P-type ATPase</fullName>
    </submittedName>
</protein>
<dbReference type="InterPro" id="IPR018303">
    <property type="entry name" value="ATPase_P-typ_P_site"/>
</dbReference>
<dbReference type="InterPro" id="IPR001757">
    <property type="entry name" value="P_typ_ATPase"/>
</dbReference>
<dbReference type="InterPro" id="IPR017969">
    <property type="entry name" value="Heavy-metal-associated_CS"/>
</dbReference>
<dbReference type="InterPro" id="IPR006121">
    <property type="entry name" value="HMA_dom"/>
</dbReference>
<evidence type="ECO:0000313" key="13">
    <source>
        <dbReference type="Proteomes" id="UP001500121"/>
    </source>
</evidence>
<feature type="transmembrane region" description="Helical" evidence="10">
    <location>
        <begin position="109"/>
        <end position="126"/>
    </location>
</feature>
<keyword evidence="5 10" id="KW-0547">Nucleotide-binding</keyword>
<dbReference type="SFLD" id="SFLDG00002">
    <property type="entry name" value="C1.7:_P-type_atpase_like"/>
    <property type="match status" value="1"/>
</dbReference>
<evidence type="ECO:0000256" key="3">
    <source>
        <dbReference type="ARBA" id="ARBA00022692"/>
    </source>
</evidence>
<keyword evidence="10" id="KW-1003">Cell membrane</keyword>
<dbReference type="InterPro" id="IPR023214">
    <property type="entry name" value="HAD_sf"/>
</dbReference>
<dbReference type="PROSITE" id="PS01229">
    <property type="entry name" value="COF_2"/>
    <property type="match status" value="1"/>
</dbReference>
<feature type="transmembrane region" description="Helical" evidence="10">
    <location>
        <begin position="350"/>
        <end position="376"/>
    </location>
</feature>
<dbReference type="Pfam" id="PF00403">
    <property type="entry name" value="HMA"/>
    <property type="match status" value="1"/>
</dbReference>
<dbReference type="Pfam" id="PF00122">
    <property type="entry name" value="E1-E2_ATPase"/>
    <property type="match status" value="1"/>
</dbReference>
<dbReference type="RefSeq" id="WP_345479076.1">
    <property type="nucleotide sequence ID" value="NZ_BAABLP010000001.1"/>
</dbReference>
<evidence type="ECO:0000256" key="5">
    <source>
        <dbReference type="ARBA" id="ARBA00022741"/>
    </source>
</evidence>
<dbReference type="InterPro" id="IPR023298">
    <property type="entry name" value="ATPase_P-typ_TM_dom_sf"/>
</dbReference>
<accession>A0ABP8YPA2</accession>
<dbReference type="CDD" id="cd00371">
    <property type="entry name" value="HMA"/>
    <property type="match status" value="1"/>
</dbReference>
<dbReference type="InterPro" id="IPR044492">
    <property type="entry name" value="P_typ_ATPase_HD_dom"/>
</dbReference>
<evidence type="ECO:0000256" key="7">
    <source>
        <dbReference type="ARBA" id="ARBA00022967"/>
    </source>
</evidence>
<feature type="transmembrane region" description="Helical" evidence="10">
    <location>
        <begin position="322"/>
        <end position="344"/>
    </location>
</feature>
<dbReference type="InterPro" id="IPR008250">
    <property type="entry name" value="ATPase_P-typ_transduc_dom_A_sf"/>
</dbReference>
<dbReference type="PROSITE" id="PS50846">
    <property type="entry name" value="HMA_2"/>
    <property type="match status" value="1"/>
</dbReference>
<feature type="transmembrane region" description="Helical" evidence="10">
    <location>
        <begin position="683"/>
        <end position="701"/>
    </location>
</feature>
<dbReference type="InterPro" id="IPR036163">
    <property type="entry name" value="HMA_dom_sf"/>
</dbReference>
<feature type="transmembrane region" description="Helical" evidence="10">
    <location>
        <begin position="146"/>
        <end position="163"/>
    </location>
</feature>
<keyword evidence="4 10" id="KW-0479">Metal-binding</keyword>
<dbReference type="Gene3D" id="2.70.150.10">
    <property type="entry name" value="Calcium-transporting ATPase, cytoplasmic transduction domain A"/>
    <property type="match status" value="1"/>
</dbReference>
<dbReference type="PANTHER" id="PTHR43520:SF8">
    <property type="entry name" value="P-TYPE CU(+) TRANSPORTER"/>
    <property type="match status" value="1"/>
</dbReference>
<sequence length="706" mass="71421">MPTASEVRLDISGMTCAACATRVERKLNRVPGATATVNFATETATVHGAVRLPELVAAVEAAGYGARPAGSGPEQRDGRRLRLRLIVAVVLAVPVVLLSMVPALHVPGWQWIAAVLALPVVTWAAWPFHRAALVNLRHGATTMDTLISLGVLAATAWSAAALLTAGGDTYLEVGVVVTVFVLAGRLAEAAARRRAGAALRALIALGAKDALRVVDGREERVPVAALAVGDRVVVRPGDTVPSDGRVLDGRSALDASLLTGESVPVEVAPGDRVTGGTVAVGGGRLLVQLERVGADTELARIGRLVARAQDGKAAVQRLADRVSAVFVPVVLGLAVVAFAGWTLAGDLDRGVAAAVTTLIIACPCALGLATPTALLVGSGRGAQLGVLIRGPEVLERTRRVDTVVLDKTGTLTTGRMTVQGVVPLGGADADEVRALAAAAEHDSEHPVGRALATAGVARAVADFTAVAGGGVRARVDGETVRVGRIGWLASEGVAVEAAGPAVEAAEARGATAVVVARGDAALGVLEVADGLRAGSADAVRRLRALGLEPVLLTGDNAGAAHTIAEQAGITTVFAGETPEGKLARIRALQQEGRVVAMVGDGVNDAAALAAADLGIAMGGGTDAAGAAADLVLVRDDPALVATAVRLARGTLRTIRGNLFWAFAYNAAALPVAMLGLLNPMIAGGAMAASSVLVVGNSLRLTRFRAD</sequence>
<comment type="caution">
    <text evidence="12">The sequence shown here is derived from an EMBL/GenBank/DDBJ whole genome shotgun (WGS) entry which is preliminary data.</text>
</comment>
<dbReference type="EMBL" id="BAABLP010000001">
    <property type="protein sequence ID" value="GAA4735897.1"/>
    <property type="molecule type" value="Genomic_DNA"/>
</dbReference>
<dbReference type="PROSITE" id="PS01047">
    <property type="entry name" value="HMA_1"/>
    <property type="match status" value="1"/>
</dbReference>
<feature type="transmembrane region" description="Helical" evidence="10">
    <location>
        <begin position="85"/>
        <end position="103"/>
    </location>
</feature>
<dbReference type="PRINTS" id="PR00943">
    <property type="entry name" value="CUATPASE"/>
</dbReference>
<dbReference type="NCBIfam" id="TIGR01511">
    <property type="entry name" value="ATPase-IB1_Cu"/>
    <property type="match status" value="1"/>
</dbReference>
<dbReference type="InterPro" id="IPR036412">
    <property type="entry name" value="HAD-like_sf"/>
</dbReference>
<keyword evidence="8 10" id="KW-1133">Transmembrane helix</keyword>
<evidence type="ECO:0000313" key="12">
    <source>
        <dbReference type="EMBL" id="GAA4735897.1"/>
    </source>
</evidence>
<comment type="subcellular location">
    <subcellularLocation>
        <location evidence="1">Cell membrane</location>
        <topology evidence="1">Multi-pass membrane protein</topology>
    </subcellularLocation>
</comment>
<feature type="transmembrane region" description="Helical" evidence="10">
    <location>
        <begin position="658"/>
        <end position="677"/>
    </location>
</feature>
<evidence type="ECO:0000256" key="9">
    <source>
        <dbReference type="ARBA" id="ARBA00023136"/>
    </source>
</evidence>
<keyword evidence="3 10" id="KW-0812">Transmembrane</keyword>
<keyword evidence="9 10" id="KW-0472">Membrane</keyword>
<evidence type="ECO:0000259" key="11">
    <source>
        <dbReference type="PROSITE" id="PS50846"/>
    </source>
</evidence>
<keyword evidence="6 10" id="KW-0067">ATP-binding</keyword>
<dbReference type="InterPro" id="IPR027256">
    <property type="entry name" value="P-typ_ATPase_IB"/>
</dbReference>
<evidence type="ECO:0000256" key="1">
    <source>
        <dbReference type="ARBA" id="ARBA00004651"/>
    </source>
</evidence>
<evidence type="ECO:0000256" key="4">
    <source>
        <dbReference type="ARBA" id="ARBA00022723"/>
    </source>
</evidence>
<name>A0ABP8YPA2_9MICO</name>
<dbReference type="InterPro" id="IPR023299">
    <property type="entry name" value="ATPase_P-typ_cyto_dom_N"/>
</dbReference>
<dbReference type="Gene3D" id="3.40.50.1000">
    <property type="entry name" value="HAD superfamily/HAD-like"/>
    <property type="match status" value="1"/>
</dbReference>
<reference evidence="13" key="1">
    <citation type="journal article" date="2019" name="Int. J. Syst. Evol. Microbiol.">
        <title>The Global Catalogue of Microorganisms (GCM) 10K type strain sequencing project: providing services to taxonomists for standard genome sequencing and annotation.</title>
        <authorList>
            <consortium name="The Broad Institute Genomics Platform"/>
            <consortium name="The Broad Institute Genome Sequencing Center for Infectious Disease"/>
            <person name="Wu L."/>
            <person name="Ma J."/>
        </authorList>
    </citation>
    <scope>NUCLEOTIDE SEQUENCE [LARGE SCALE GENOMIC DNA]</scope>
    <source>
        <strain evidence="13">JCM 19015</strain>
    </source>
</reference>
<evidence type="ECO:0000256" key="10">
    <source>
        <dbReference type="RuleBase" id="RU362081"/>
    </source>
</evidence>
<dbReference type="Gene3D" id="3.40.1110.10">
    <property type="entry name" value="Calcium-transporting ATPase, cytoplasmic domain N"/>
    <property type="match status" value="1"/>
</dbReference>
<dbReference type="Gene3D" id="3.30.70.100">
    <property type="match status" value="1"/>
</dbReference>
<dbReference type="SUPFAM" id="SSF81653">
    <property type="entry name" value="Calcium ATPase, transduction domain A"/>
    <property type="match status" value="1"/>
</dbReference>
<comment type="similarity">
    <text evidence="2 10">Belongs to the cation transport ATPase (P-type) (TC 3.A.3) family. Type IB subfamily.</text>
</comment>
<evidence type="ECO:0000256" key="8">
    <source>
        <dbReference type="ARBA" id="ARBA00022989"/>
    </source>
</evidence>
<dbReference type="SFLD" id="SFLDF00027">
    <property type="entry name" value="p-type_atpase"/>
    <property type="match status" value="1"/>
</dbReference>
<gene>
    <name evidence="12" type="ORF">GCM10025783_02370</name>
</gene>
<organism evidence="12 13">
    <name type="scientific">Amnibacterium soli</name>
    <dbReference type="NCBI Taxonomy" id="1282736"/>
    <lineage>
        <taxon>Bacteria</taxon>
        <taxon>Bacillati</taxon>
        <taxon>Actinomycetota</taxon>
        <taxon>Actinomycetes</taxon>
        <taxon>Micrococcales</taxon>
        <taxon>Microbacteriaceae</taxon>
        <taxon>Amnibacterium</taxon>
    </lineage>
</organism>
<dbReference type="SUPFAM" id="SSF81665">
    <property type="entry name" value="Calcium ATPase, transmembrane domain M"/>
    <property type="match status" value="1"/>
</dbReference>
<dbReference type="PRINTS" id="PR00119">
    <property type="entry name" value="CATATPASE"/>
</dbReference>